<dbReference type="InterPro" id="IPR017937">
    <property type="entry name" value="Thioredoxin_CS"/>
</dbReference>
<evidence type="ECO:0000256" key="10">
    <source>
        <dbReference type="ARBA" id="ARBA00023284"/>
    </source>
</evidence>
<dbReference type="EC" id="5.3.4.1" evidence="4 13"/>
<evidence type="ECO:0000256" key="1">
    <source>
        <dbReference type="ARBA" id="ARBA00001182"/>
    </source>
</evidence>
<dbReference type="InterPro" id="IPR005788">
    <property type="entry name" value="PDI_thioredoxin-like_dom"/>
</dbReference>
<dbReference type="InterPro" id="IPR036249">
    <property type="entry name" value="Thioredoxin-like_sf"/>
</dbReference>
<dbReference type="GO" id="GO:0003756">
    <property type="term" value="F:protein disulfide isomerase activity"/>
    <property type="evidence" value="ECO:0007669"/>
    <property type="project" value="UniProtKB-EC"/>
</dbReference>
<reference evidence="16" key="1">
    <citation type="submission" date="2015-09" db="EMBL/GenBank/DDBJ databases">
        <authorList>
            <consortium name="Pathogen Informatics"/>
        </authorList>
    </citation>
    <scope>NUCLEOTIDE SEQUENCE [LARGE SCALE GENOMIC DNA]</scope>
    <source>
        <strain evidence="16">Lake Konstanz</strain>
    </source>
</reference>
<feature type="signal peptide" evidence="13">
    <location>
        <begin position="1"/>
        <end position="21"/>
    </location>
</feature>
<organism evidence="15 16">
    <name type="scientific">Bodo saltans</name>
    <name type="common">Flagellated protozoan</name>
    <dbReference type="NCBI Taxonomy" id="75058"/>
    <lineage>
        <taxon>Eukaryota</taxon>
        <taxon>Discoba</taxon>
        <taxon>Euglenozoa</taxon>
        <taxon>Kinetoplastea</taxon>
        <taxon>Metakinetoplastina</taxon>
        <taxon>Eubodonida</taxon>
        <taxon>Bodonidae</taxon>
        <taxon>Bodo</taxon>
    </lineage>
</organism>
<dbReference type="PANTHER" id="PTHR18929">
    <property type="entry name" value="PROTEIN DISULFIDE ISOMERASE"/>
    <property type="match status" value="1"/>
</dbReference>
<evidence type="ECO:0000256" key="8">
    <source>
        <dbReference type="ARBA" id="ARBA00023157"/>
    </source>
</evidence>
<dbReference type="Proteomes" id="UP000051952">
    <property type="component" value="Unassembled WGS sequence"/>
</dbReference>
<dbReference type="SUPFAM" id="SSF52833">
    <property type="entry name" value="Thioredoxin-like"/>
    <property type="match status" value="3"/>
</dbReference>
<keyword evidence="6" id="KW-0677">Repeat</keyword>
<dbReference type="OMA" id="REDYVWS"/>
<dbReference type="Gene3D" id="3.40.30.10">
    <property type="entry name" value="Glutaredoxin"/>
    <property type="match status" value="3"/>
</dbReference>
<feature type="disulfide bond" description="Redox-active" evidence="11">
    <location>
        <begin position="399"/>
        <end position="402"/>
    </location>
</feature>
<accession>A0A0S4ILU3</accession>
<evidence type="ECO:0000256" key="12">
    <source>
        <dbReference type="RuleBase" id="RU004208"/>
    </source>
</evidence>
<keyword evidence="8 11" id="KW-1015">Disulfide bond</keyword>
<dbReference type="CDD" id="cd02961">
    <property type="entry name" value="PDI_a_family"/>
    <property type="match status" value="1"/>
</dbReference>
<keyword evidence="10 11" id="KW-0676">Redox-active center</keyword>
<keyword evidence="5 13" id="KW-0732">Signal</keyword>
<dbReference type="EMBL" id="CYKH01000116">
    <property type="protein sequence ID" value="CUE72045.1"/>
    <property type="molecule type" value="Genomic_DNA"/>
</dbReference>
<evidence type="ECO:0000256" key="9">
    <source>
        <dbReference type="ARBA" id="ARBA00023235"/>
    </source>
</evidence>
<evidence type="ECO:0000256" key="13">
    <source>
        <dbReference type="RuleBase" id="RU361130"/>
    </source>
</evidence>
<feature type="disulfide bond" description="Redox-active" evidence="11">
    <location>
        <begin position="54"/>
        <end position="57"/>
    </location>
</feature>
<name>A0A0S4ILU3_BODSA</name>
<dbReference type="AlphaFoldDB" id="A0A0S4ILU3"/>
<dbReference type="PRINTS" id="PR00421">
    <property type="entry name" value="THIOREDOXIN"/>
</dbReference>
<comment type="similarity">
    <text evidence="3 12">Belongs to the protein disulfide isomerase family.</text>
</comment>
<dbReference type="CDD" id="cd02995">
    <property type="entry name" value="PDI_a_PDI_a'_C"/>
    <property type="match status" value="1"/>
</dbReference>
<dbReference type="Pfam" id="PF00085">
    <property type="entry name" value="Thioredoxin"/>
    <property type="match status" value="2"/>
</dbReference>
<evidence type="ECO:0000256" key="7">
    <source>
        <dbReference type="ARBA" id="ARBA00022824"/>
    </source>
</evidence>
<comment type="subcellular location">
    <subcellularLocation>
        <location evidence="2">Endoplasmic reticulum lumen</location>
    </subcellularLocation>
</comment>
<dbReference type="GO" id="GO:0005788">
    <property type="term" value="C:endoplasmic reticulum lumen"/>
    <property type="evidence" value="ECO:0007669"/>
    <property type="project" value="UniProtKB-SubCell"/>
</dbReference>
<dbReference type="OrthoDB" id="427280at2759"/>
<evidence type="ECO:0000313" key="16">
    <source>
        <dbReference type="Proteomes" id="UP000051952"/>
    </source>
</evidence>
<feature type="chain" id="PRO_5006520264" description="Protein disulfide-isomerase" evidence="13">
    <location>
        <begin position="22"/>
        <end position="484"/>
    </location>
</feature>
<dbReference type="NCBIfam" id="TIGR01130">
    <property type="entry name" value="ER_PDI_fam"/>
    <property type="match status" value="1"/>
</dbReference>
<feature type="domain" description="Thioredoxin" evidence="14">
    <location>
        <begin position="359"/>
        <end position="483"/>
    </location>
</feature>
<dbReference type="PROSITE" id="PS51352">
    <property type="entry name" value="THIOREDOXIN_2"/>
    <property type="match status" value="2"/>
</dbReference>
<comment type="catalytic activity">
    <reaction evidence="1 13">
        <text>Catalyzes the rearrangement of -S-S- bonds in proteins.</text>
        <dbReference type="EC" id="5.3.4.1"/>
    </reaction>
</comment>
<dbReference type="PROSITE" id="PS00194">
    <property type="entry name" value="THIOREDOXIN_1"/>
    <property type="match status" value="2"/>
</dbReference>
<evidence type="ECO:0000256" key="6">
    <source>
        <dbReference type="ARBA" id="ARBA00022737"/>
    </source>
</evidence>
<feature type="domain" description="Thioredoxin" evidence="14">
    <location>
        <begin position="1"/>
        <end position="135"/>
    </location>
</feature>
<keyword evidence="9 13" id="KW-0413">Isomerase</keyword>
<keyword evidence="7" id="KW-0256">Endoplasmic reticulum</keyword>
<evidence type="ECO:0000259" key="14">
    <source>
        <dbReference type="PROSITE" id="PS51352"/>
    </source>
</evidence>
<dbReference type="GO" id="GO:0034976">
    <property type="term" value="P:response to endoplasmic reticulum stress"/>
    <property type="evidence" value="ECO:0007669"/>
    <property type="project" value="TreeGrafter"/>
</dbReference>
<gene>
    <name evidence="15" type="ORF">BSAL_53860</name>
</gene>
<evidence type="ECO:0000313" key="15">
    <source>
        <dbReference type="EMBL" id="CUE72045.1"/>
    </source>
</evidence>
<dbReference type="VEuPathDB" id="TriTrypDB:BSAL_53860"/>
<sequence>MISRILSVIALTALLVVGAFASGDENVIVLTDNTFDAQLSTVPVALVEFYAPWCGHCKNLEPKWNEAADKIAASSEYEGIRLAKIDADAEKMVPGKNRVTGFPTIKMFRFGQFSEDFEGDRSVEGILSFLKKKNAVAVNKEISSLTTLRALTNAKNIERTTVVGFFADKTGVDYKYFAEVVVPFASNGIDAFHATAPDVLEGFGFFGSGSSIILYRPNAKPFKVTYRGTIFKQQLREWIVKHAVPSVGVYNKESEALYKLSTSALVRVVTESGEAPRGVLEAASKQFPNVNFASSLLSEFAPDVEAQCGKGTTVCLLGQEGGKGANKLFGLAVTAANEATVVSFVGDLLAKKLSVKVKSEPAAPAPTAGEVAVVVGSTFNSIVADPAKHVLVEFYAPWCGHCKNLAPKYDELAKDMKDNFDDLVIAKMDLTNNDLPDEYKGAYAVQGFPTLYLATKGNKLSPVQYDGAREVPDFKKWLSEKLSL</sequence>
<dbReference type="NCBIfam" id="TIGR01126">
    <property type="entry name" value="pdi_dom"/>
    <property type="match status" value="1"/>
</dbReference>
<dbReference type="GO" id="GO:0006457">
    <property type="term" value="P:protein folding"/>
    <property type="evidence" value="ECO:0007669"/>
    <property type="project" value="TreeGrafter"/>
</dbReference>
<dbReference type="PANTHER" id="PTHR18929:SF132">
    <property type="entry name" value="PROTEIN DISULFIDE-ISOMERASE A3"/>
    <property type="match status" value="1"/>
</dbReference>
<evidence type="ECO:0000256" key="5">
    <source>
        <dbReference type="ARBA" id="ARBA00022729"/>
    </source>
</evidence>
<dbReference type="InterPro" id="IPR005792">
    <property type="entry name" value="Prot_disulphide_isomerase"/>
</dbReference>
<evidence type="ECO:0000256" key="11">
    <source>
        <dbReference type="PIRSR" id="PIRSR605792-51"/>
    </source>
</evidence>
<evidence type="ECO:0000256" key="3">
    <source>
        <dbReference type="ARBA" id="ARBA00006347"/>
    </source>
</evidence>
<evidence type="ECO:0000256" key="2">
    <source>
        <dbReference type="ARBA" id="ARBA00004319"/>
    </source>
</evidence>
<keyword evidence="16" id="KW-1185">Reference proteome</keyword>
<proteinExistence type="inferred from homology"/>
<dbReference type="InterPro" id="IPR013766">
    <property type="entry name" value="Thioredoxin_domain"/>
</dbReference>
<protein>
    <recommendedName>
        <fullName evidence="4 13">Protein disulfide-isomerase</fullName>
        <ecNumber evidence="4 13">5.3.4.1</ecNumber>
    </recommendedName>
</protein>
<evidence type="ECO:0000256" key="4">
    <source>
        <dbReference type="ARBA" id="ARBA00012723"/>
    </source>
</evidence>